<keyword evidence="2" id="KW-0812">Transmembrane</keyword>
<evidence type="ECO:0000313" key="4">
    <source>
        <dbReference type="Proteomes" id="UP000595220"/>
    </source>
</evidence>
<reference evidence="3 4" key="1">
    <citation type="submission" date="2020-12" db="EMBL/GenBank/DDBJ databases">
        <title>FDA dAtabase for Regulatory Grade micrObial Sequences (FDA-ARGOS): Supporting development and validation of Infectious Disease Dx tests.</title>
        <authorList>
            <person name="Sproer C."/>
            <person name="Gronow S."/>
            <person name="Severitt S."/>
            <person name="Schroder I."/>
            <person name="Tallon L."/>
            <person name="Sadzewicz L."/>
            <person name="Zhao X."/>
            <person name="Boylan J."/>
            <person name="Ott S."/>
            <person name="Bowen H."/>
            <person name="Vavikolanu K."/>
            <person name="Mehta A."/>
            <person name="Aluvathingal J."/>
            <person name="Nadendla S."/>
            <person name="Lowell S."/>
            <person name="Myers T."/>
            <person name="Yan Y."/>
            <person name="Sichtig H."/>
        </authorList>
    </citation>
    <scope>NUCLEOTIDE SEQUENCE [LARGE SCALE GENOMIC DNA]</scope>
    <source>
        <strain evidence="3 4">FDAARGOS_985</strain>
    </source>
</reference>
<feature type="compositionally biased region" description="Low complexity" evidence="1">
    <location>
        <begin position="23"/>
        <end position="38"/>
    </location>
</feature>
<dbReference type="Proteomes" id="UP000595220">
    <property type="component" value="Chromosome"/>
</dbReference>
<feature type="region of interest" description="Disordered" evidence="1">
    <location>
        <begin position="1"/>
        <end position="38"/>
    </location>
</feature>
<accession>A0AAP9Y632</accession>
<keyword evidence="2" id="KW-0472">Membrane</keyword>
<protein>
    <submittedName>
        <fullName evidence="3">Uncharacterized protein</fullName>
    </submittedName>
</protein>
<evidence type="ECO:0000256" key="1">
    <source>
        <dbReference type="SAM" id="MobiDB-lite"/>
    </source>
</evidence>
<proteinExistence type="predicted"/>
<sequence>MSNPTPYGVPDGQGTPWPQYDQGGASAPTPGAPQGTPGAAYGGGYGGLATAATGKLPSRAPGTIMIVLGVVMMLIVAPVVFFVAMYTGSQRLADIAVESQAIRNGDSVEVTDSGRYTVVVGNGNADSCTMTDANGQAHSMKPFQGARNVYSLDGLTPGTYKVQCDGMDQKSNLTGMNIGAGDLMSLLGSALIWSTVVGVGGIIVMIVGIVLVVRANRRRRAIRQQAMMSAIG</sequence>
<feature type="transmembrane region" description="Helical" evidence="2">
    <location>
        <begin position="191"/>
        <end position="213"/>
    </location>
</feature>
<dbReference type="RefSeq" id="WP_074633313.1">
    <property type="nucleotide sequence ID" value="NZ_CP066065.1"/>
</dbReference>
<feature type="transmembrane region" description="Helical" evidence="2">
    <location>
        <begin position="64"/>
        <end position="86"/>
    </location>
</feature>
<gene>
    <name evidence="3" type="ORF">I6H42_06445</name>
</gene>
<name>A0AAP9Y632_9ACTO</name>
<evidence type="ECO:0000256" key="2">
    <source>
        <dbReference type="SAM" id="Phobius"/>
    </source>
</evidence>
<keyword evidence="2" id="KW-1133">Transmembrane helix</keyword>
<organism evidence="3 4">
    <name type="scientific">Schaalia meyeri</name>
    <dbReference type="NCBI Taxonomy" id="52773"/>
    <lineage>
        <taxon>Bacteria</taxon>
        <taxon>Bacillati</taxon>
        <taxon>Actinomycetota</taxon>
        <taxon>Actinomycetes</taxon>
        <taxon>Actinomycetales</taxon>
        <taxon>Actinomycetaceae</taxon>
        <taxon>Schaalia</taxon>
    </lineage>
</organism>
<keyword evidence="4" id="KW-1185">Reference proteome</keyword>
<dbReference type="AlphaFoldDB" id="A0AAP9Y632"/>
<dbReference type="EMBL" id="CP066065">
    <property type="protein sequence ID" value="QQC43438.1"/>
    <property type="molecule type" value="Genomic_DNA"/>
</dbReference>
<evidence type="ECO:0000313" key="3">
    <source>
        <dbReference type="EMBL" id="QQC43438.1"/>
    </source>
</evidence>